<dbReference type="EMBL" id="JAHBCL010000010">
    <property type="protein sequence ID" value="MBS7526482.1"/>
    <property type="molecule type" value="Genomic_DNA"/>
</dbReference>
<feature type="binding site" evidence="7">
    <location>
        <position position="112"/>
    </location>
    <ligand>
        <name>ATP</name>
        <dbReference type="ChEBI" id="CHEBI:30616"/>
    </ligand>
</feature>
<feature type="binding site" evidence="7">
    <location>
        <position position="102"/>
    </location>
    <ligand>
        <name>ATP</name>
        <dbReference type="ChEBI" id="CHEBI:30616"/>
    </ligand>
</feature>
<reference evidence="10 11" key="1">
    <citation type="submission" date="2021-05" db="EMBL/GenBank/DDBJ databases">
        <title>Fusibacter ferrireducens sp. nov., an anaerobic, sulfur- and Fe-reducing bacterium isolated from the mangrove sediment.</title>
        <authorList>
            <person name="Qiu D."/>
        </authorList>
    </citation>
    <scope>NUCLEOTIDE SEQUENCE [LARGE SCALE GENOMIC DNA]</scope>
    <source>
        <strain evidence="10 11">DSM 12116</strain>
    </source>
</reference>
<keyword evidence="11" id="KW-1185">Reference proteome</keyword>
<dbReference type="CDD" id="cd04413">
    <property type="entry name" value="NDPk_I"/>
    <property type="match status" value="1"/>
</dbReference>
<dbReference type="GO" id="GO:0004550">
    <property type="term" value="F:nucleoside diphosphate kinase activity"/>
    <property type="evidence" value="ECO:0007669"/>
    <property type="project" value="UniProtKB-EC"/>
</dbReference>
<dbReference type="Proteomes" id="UP000746471">
    <property type="component" value="Unassembled WGS sequence"/>
</dbReference>
<evidence type="ECO:0000256" key="3">
    <source>
        <dbReference type="ARBA" id="ARBA00012966"/>
    </source>
</evidence>
<feature type="active site" description="Pros-phosphohistidine intermediate" evidence="7">
    <location>
        <position position="115"/>
    </location>
</feature>
<evidence type="ECO:0000256" key="2">
    <source>
        <dbReference type="ARBA" id="ARBA00008142"/>
    </source>
</evidence>
<dbReference type="InterPro" id="IPR036850">
    <property type="entry name" value="NDK-like_dom_sf"/>
</dbReference>
<dbReference type="PROSITE" id="PS51374">
    <property type="entry name" value="NDPK_LIKE"/>
    <property type="match status" value="1"/>
</dbReference>
<dbReference type="SMART" id="SM00562">
    <property type="entry name" value="NDK"/>
    <property type="match status" value="1"/>
</dbReference>
<dbReference type="InterPro" id="IPR034907">
    <property type="entry name" value="NDK-like_dom"/>
</dbReference>
<name>A0ABS5PNI6_9FIRM</name>
<evidence type="ECO:0000259" key="9">
    <source>
        <dbReference type="SMART" id="SM00562"/>
    </source>
</evidence>
<protein>
    <recommendedName>
        <fullName evidence="3">nucleoside-diphosphate kinase</fullName>
        <ecNumber evidence="3">2.7.4.6</ecNumber>
    </recommendedName>
</protein>
<organism evidence="10 11">
    <name type="scientific">Fusibacter paucivorans</name>
    <dbReference type="NCBI Taxonomy" id="76009"/>
    <lineage>
        <taxon>Bacteria</taxon>
        <taxon>Bacillati</taxon>
        <taxon>Bacillota</taxon>
        <taxon>Clostridia</taxon>
        <taxon>Eubacteriales</taxon>
        <taxon>Eubacteriales Family XII. Incertae Sedis</taxon>
        <taxon>Fusibacter</taxon>
    </lineage>
</organism>
<dbReference type="Pfam" id="PF00334">
    <property type="entry name" value="NDK"/>
    <property type="match status" value="1"/>
</dbReference>
<evidence type="ECO:0000313" key="11">
    <source>
        <dbReference type="Proteomes" id="UP000746471"/>
    </source>
</evidence>
<proteinExistence type="inferred from homology"/>
<dbReference type="EC" id="2.7.4.6" evidence="3"/>
<evidence type="ECO:0000256" key="7">
    <source>
        <dbReference type="PROSITE-ProRule" id="PRU00706"/>
    </source>
</evidence>
<evidence type="ECO:0000256" key="6">
    <source>
        <dbReference type="ARBA" id="ARBA00023080"/>
    </source>
</evidence>
<comment type="caution">
    <text evidence="10">The sequence shown here is derived from an EMBL/GenBank/DDBJ whole genome shotgun (WGS) entry which is preliminary data.</text>
</comment>
<dbReference type="Gene3D" id="3.30.70.141">
    <property type="entry name" value="Nucleoside diphosphate kinase-like domain"/>
    <property type="match status" value="1"/>
</dbReference>
<comment type="cofactor">
    <cofactor evidence="1">
        <name>Mg(2+)</name>
        <dbReference type="ChEBI" id="CHEBI:18420"/>
    </cofactor>
</comment>
<feature type="binding site" evidence="7">
    <location>
        <position position="85"/>
    </location>
    <ligand>
        <name>ATP</name>
        <dbReference type="ChEBI" id="CHEBI:30616"/>
    </ligand>
</feature>
<feature type="binding site" evidence="7">
    <location>
        <position position="9"/>
    </location>
    <ligand>
        <name>ATP</name>
        <dbReference type="ChEBI" id="CHEBI:30616"/>
    </ligand>
</feature>
<evidence type="ECO:0000313" key="10">
    <source>
        <dbReference type="EMBL" id="MBS7526482.1"/>
    </source>
</evidence>
<evidence type="ECO:0000256" key="8">
    <source>
        <dbReference type="RuleBase" id="RU004011"/>
    </source>
</evidence>
<evidence type="ECO:0000256" key="4">
    <source>
        <dbReference type="ARBA" id="ARBA00022679"/>
    </source>
</evidence>
<comment type="similarity">
    <text evidence="2 7 8">Belongs to the NDK family.</text>
</comment>
<evidence type="ECO:0000256" key="1">
    <source>
        <dbReference type="ARBA" id="ARBA00001946"/>
    </source>
</evidence>
<keyword evidence="6" id="KW-0546">Nucleotide metabolism</keyword>
<evidence type="ECO:0000256" key="5">
    <source>
        <dbReference type="ARBA" id="ARBA00022777"/>
    </source>
</evidence>
<keyword evidence="5 10" id="KW-0418">Kinase</keyword>
<keyword evidence="4 10" id="KW-0808">Transferase</keyword>
<gene>
    <name evidence="10" type="primary">ndk</name>
    <name evidence="10" type="ORF">KHM83_07310</name>
</gene>
<dbReference type="InterPro" id="IPR001564">
    <property type="entry name" value="Nucleoside_diP_kinase"/>
</dbReference>
<dbReference type="NCBIfam" id="NF001908">
    <property type="entry name" value="PRK00668.1"/>
    <property type="match status" value="1"/>
</dbReference>
<sequence>MEKTLVIIKPDAVKRGLIGEIIKRYEAKQLTITKMMMLTPSRDTLVKHYAEHEGKSFFENLLAFMMSGDVVVMTITGPNAVAQVRKINGATKFLDAEMGTIRGDYGVDITANLVHGADSTDSAKKEIDIWFGL</sequence>
<dbReference type="PRINTS" id="PR01243">
    <property type="entry name" value="NUCDPKINASE"/>
</dbReference>
<feature type="domain" description="Nucleoside diphosphate kinase-like" evidence="9">
    <location>
        <begin position="1"/>
        <end position="132"/>
    </location>
</feature>
<dbReference type="SUPFAM" id="SSF54919">
    <property type="entry name" value="Nucleoside diphosphate kinase, NDK"/>
    <property type="match status" value="1"/>
</dbReference>
<feature type="binding site" evidence="7">
    <location>
        <position position="57"/>
    </location>
    <ligand>
        <name>ATP</name>
        <dbReference type="ChEBI" id="CHEBI:30616"/>
    </ligand>
</feature>
<feature type="binding site" evidence="7">
    <location>
        <position position="91"/>
    </location>
    <ligand>
        <name>ATP</name>
        <dbReference type="ChEBI" id="CHEBI:30616"/>
    </ligand>
</feature>
<dbReference type="PANTHER" id="PTHR11349">
    <property type="entry name" value="NUCLEOSIDE DIPHOSPHATE KINASE"/>
    <property type="match status" value="1"/>
</dbReference>
<accession>A0ABS5PNI6</accession>